<evidence type="ECO:0000313" key="2">
    <source>
        <dbReference type="Proteomes" id="UP000306630"/>
    </source>
</evidence>
<protein>
    <submittedName>
        <fullName evidence="1">Uncharacterized protein</fullName>
    </submittedName>
</protein>
<gene>
    <name evidence="1" type="ORF">E5333_14395</name>
</gene>
<dbReference type="Proteomes" id="UP000306630">
    <property type="component" value="Unassembled WGS sequence"/>
</dbReference>
<sequence length="80" mass="9256">MKIEIKRPKRFIPEVVKMTTIKILGLTIIKRIEQKGLYEDRIPRPPEKIRVVTSSLDGTPLDDMPLVRACIEPQEKNPMC</sequence>
<name>A0A4S2FJE9_9BACT</name>
<evidence type="ECO:0000313" key="1">
    <source>
        <dbReference type="EMBL" id="TGY68982.1"/>
    </source>
</evidence>
<comment type="caution">
    <text evidence="1">The sequence shown here is derived from an EMBL/GenBank/DDBJ whole genome shotgun (WGS) entry which is preliminary data.</text>
</comment>
<accession>A0A4S2FJE9</accession>
<proteinExistence type="predicted"/>
<dbReference type="EMBL" id="SRYD01000081">
    <property type="protein sequence ID" value="TGY68982.1"/>
    <property type="molecule type" value="Genomic_DNA"/>
</dbReference>
<dbReference type="AlphaFoldDB" id="A0A4S2FJE9"/>
<reference evidence="1 2" key="1">
    <citation type="submission" date="2019-04" db="EMBL/GenBank/DDBJ databases">
        <title>Microbes associate with the intestines of laboratory mice.</title>
        <authorList>
            <person name="Navarre W."/>
            <person name="Wong E."/>
            <person name="Huang K."/>
            <person name="Tropini C."/>
            <person name="Ng K."/>
            <person name="Yu B."/>
        </authorList>
    </citation>
    <scope>NUCLEOTIDE SEQUENCE [LARGE SCALE GENOMIC DNA]</scope>
    <source>
        <strain evidence="1 2">NM06_A21</strain>
    </source>
</reference>
<organism evidence="1 2">
    <name type="scientific">Muribaculum intestinale</name>
    <dbReference type="NCBI Taxonomy" id="1796646"/>
    <lineage>
        <taxon>Bacteria</taxon>
        <taxon>Pseudomonadati</taxon>
        <taxon>Bacteroidota</taxon>
        <taxon>Bacteroidia</taxon>
        <taxon>Bacteroidales</taxon>
        <taxon>Muribaculaceae</taxon>
        <taxon>Muribaculum</taxon>
    </lineage>
</organism>
<dbReference type="RefSeq" id="WP_135993948.1">
    <property type="nucleotide sequence ID" value="NZ_CAORQA010000060.1"/>
</dbReference>